<dbReference type="Pfam" id="PF20231">
    <property type="entry name" value="DUF6589"/>
    <property type="match status" value="1"/>
</dbReference>
<feature type="non-terminal residue" evidence="2">
    <location>
        <position position="141"/>
    </location>
</feature>
<dbReference type="Proteomes" id="UP001140091">
    <property type="component" value="Unassembled WGS sequence"/>
</dbReference>
<dbReference type="AlphaFoldDB" id="A0A9W8IRG4"/>
<protein>
    <recommendedName>
        <fullName evidence="1">DUF6589 domain-containing protein</fullName>
    </recommendedName>
</protein>
<evidence type="ECO:0000259" key="1">
    <source>
        <dbReference type="Pfam" id="PF20231"/>
    </source>
</evidence>
<organism evidence="2 3">
    <name type="scientific">Candolleomyces eurysporus</name>
    <dbReference type="NCBI Taxonomy" id="2828524"/>
    <lineage>
        <taxon>Eukaryota</taxon>
        <taxon>Fungi</taxon>
        <taxon>Dikarya</taxon>
        <taxon>Basidiomycota</taxon>
        <taxon>Agaricomycotina</taxon>
        <taxon>Agaricomycetes</taxon>
        <taxon>Agaricomycetidae</taxon>
        <taxon>Agaricales</taxon>
        <taxon>Agaricineae</taxon>
        <taxon>Psathyrellaceae</taxon>
        <taxon>Candolleomyces</taxon>
    </lineage>
</organism>
<reference evidence="2" key="1">
    <citation type="submission" date="2022-06" db="EMBL/GenBank/DDBJ databases">
        <title>Genome Sequence of Candolleomyces eurysporus.</title>
        <authorList>
            <person name="Buettner E."/>
        </authorList>
    </citation>
    <scope>NUCLEOTIDE SEQUENCE</scope>
    <source>
        <strain evidence="2">VTCC 930004</strain>
    </source>
</reference>
<evidence type="ECO:0000313" key="2">
    <source>
        <dbReference type="EMBL" id="KAJ2921420.1"/>
    </source>
</evidence>
<keyword evidence="3" id="KW-1185">Reference proteome</keyword>
<name>A0A9W8IRG4_9AGAR</name>
<accession>A0A9W8IRG4</accession>
<feature type="domain" description="DUF6589" evidence="1">
    <location>
        <begin position="2"/>
        <end position="52"/>
    </location>
</feature>
<sequence length="141" mass="16147">MNIKDIKVTYRSEGPNIKWSYLKKLHPAIPTIRTVIDFIEHQFGTLVRGKKHSVPSTEKDIIKLQQSYVNSKIHEMRPGRQQQPSEQATDFNLLGFEQLSVGQFWATWNNDRAFERSLSEDWDLSDAGTELSGELEGPESG</sequence>
<dbReference type="EMBL" id="JANBPK010001607">
    <property type="protein sequence ID" value="KAJ2921420.1"/>
    <property type="molecule type" value="Genomic_DNA"/>
</dbReference>
<dbReference type="InterPro" id="IPR046496">
    <property type="entry name" value="DUF6589"/>
</dbReference>
<dbReference type="OrthoDB" id="2980978at2759"/>
<evidence type="ECO:0000313" key="3">
    <source>
        <dbReference type="Proteomes" id="UP001140091"/>
    </source>
</evidence>
<gene>
    <name evidence="2" type="ORF">H1R20_g15669</name>
</gene>
<comment type="caution">
    <text evidence="2">The sequence shown here is derived from an EMBL/GenBank/DDBJ whole genome shotgun (WGS) entry which is preliminary data.</text>
</comment>
<proteinExistence type="predicted"/>